<keyword evidence="2" id="KW-1185">Reference proteome</keyword>
<dbReference type="AlphaFoldDB" id="A0AAV3R6Z5"/>
<sequence length="66" mass="7665">MGRSDTLIKDRTISSEVRFLLLDMQLCCGIPAGNERLMEFVHDCEEENQNLTGQLKERIEDDELKH</sequence>
<proteinExistence type="predicted"/>
<evidence type="ECO:0000313" key="2">
    <source>
        <dbReference type="Proteomes" id="UP001454036"/>
    </source>
</evidence>
<evidence type="ECO:0000313" key="1">
    <source>
        <dbReference type="EMBL" id="GAA0171106.1"/>
    </source>
</evidence>
<comment type="caution">
    <text evidence="1">The sequence shown here is derived from an EMBL/GenBank/DDBJ whole genome shotgun (WGS) entry which is preliminary data.</text>
</comment>
<accession>A0AAV3R6Z5</accession>
<name>A0AAV3R6Z5_LITER</name>
<protein>
    <submittedName>
        <fullName evidence="1">Uncharacterized protein</fullName>
    </submittedName>
</protein>
<reference evidence="1 2" key="1">
    <citation type="submission" date="2024-01" db="EMBL/GenBank/DDBJ databases">
        <title>The complete chloroplast genome sequence of Lithospermum erythrorhizon: insights into the phylogenetic relationship among Boraginaceae species and the maternal lineages of purple gromwells.</title>
        <authorList>
            <person name="Okada T."/>
            <person name="Watanabe K."/>
        </authorList>
    </citation>
    <scope>NUCLEOTIDE SEQUENCE [LARGE SCALE GENOMIC DNA]</scope>
</reference>
<dbReference type="EMBL" id="BAABME010007528">
    <property type="protein sequence ID" value="GAA0171106.1"/>
    <property type="molecule type" value="Genomic_DNA"/>
</dbReference>
<organism evidence="1 2">
    <name type="scientific">Lithospermum erythrorhizon</name>
    <name type="common">Purple gromwell</name>
    <name type="synonym">Lithospermum officinale var. erythrorhizon</name>
    <dbReference type="NCBI Taxonomy" id="34254"/>
    <lineage>
        <taxon>Eukaryota</taxon>
        <taxon>Viridiplantae</taxon>
        <taxon>Streptophyta</taxon>
        <taxon>Embryophyta</taxon>
        <taxon>Tracheophyta</taxon>
        <taxon>Spermatophyta</taxon>
        <taxon>Magnoliopsida</taxon>
        <taxon>eudicotyledons</taxon>
        <taxon>Gunneridae</taxon>
        <taxon>Pentapetalae</taxon>
        <taxon>asterids</taxon>
        <taxon>lamiids</taxon>
        <taxon>Boraginales</taxon>
        <taxon>Boraginaceae</taxon>
        <taxon>Boraginoideae</taxon>
        <taxon>Lithospermeae</taxon>
        <taxon>Lithospermum</taxon>
    </lineage>
</organism>
<dbReference type="Proteomes" id="UP001454036">
    <property type="component" value="Unassembled WGS sequence"/>
</dbReference>
<gene>
    <name evidence="1" type="ORF">LIER_25219</name>
</gene>